<comment type="caution">
    <text evidence="11">The sequence shown here is derived from an EMBL/GenBank/DDBJ whole genome shotgun (WGS) entry which is preliminary data.</text>
</comment>
<dbReference type="Gene3D" id="3.40.50.10210">
    <property type="match status" value="1"/>
</dbReference>
<keyword evidence="12" id="KW-1185">Reference proteome</keyword>
<keyword evidence="6" id="KW-0169">Cobalamin biosynthesis</keyword>
<comment type="catalytic activity">
    <reaction evidence="9">
        <text>5,6-dimethylbenzimidazole + nicotinate beta-D-ribonucleotide = alpha-ribazole 5'-phosphate + nicotinate + H(+)</text>
        <dbReference type="Rhea" id="RHEA:11196"/>
        <dbReference type="ChEBI" id="CHEBI:15378"/>
        <dbReference type="ChEBI" id="CHEBI:15890"/>
        <dbReference type="ChEBI" id="CHEBI:32544"/>
        <dbReference type="ChEBI" id="CHEBI:57502"/>
        <dbReference type="ChEBI" id="CHEBI:57918"/>
        <dbReference type="EC" id="2.4.2.21"/>
    </reaction>
</comment>
<dbReference type="InterPro" id="IPR017846">
    <property type="entry name" value="Nict_dMeBzImd_PRibTrfase_bact"/>
</dbReference>
<evidence type="ECO:0000256" key="10">
    <source>
        <dbReference type="NCBIfam" id="TIGR03160"/>
    </source>
</evidence>
<evidence type="ECO:0000313" key="11">
    <source>
        <dbReference type="EMBL" id="MCC2254934.1"/>
    </source>
</evidence>
<dbReference type="GO" id="GO:0008939">
    <property type="term" value="F:nicotinate-nucleotide-dimethylbenzimidazole phosphoribosyltransferase activity"/>
    <property type="evidence" value="ECO:0007669"/>
    <property type="project" value="UniProtKB-EC"/>
</dbReference>
<reference evidence="11 12" key="1">
    <citation type="submission" date="2021-10" db="EMBL/GenBank/DDBJ databases">
        <title>Anaerobic single-cell dispensing facilitates the cultivation of human gut bacteria.</title>
        <authorList>
            <person name="Afrizal A."/>
        </authorList>
    </citation>
    <scope>NUCLEOTIDE SEQUENCE [LARGE SCALE GENOMIC DNA]</scope>
    <source>
        <strain evidence="11 12">CLA-AA-H200</strain>
    </source>
</reference>
<dbReference type="Gene3D" id="1.10.1610.10">
    <property type="match status" value="1"/>
</dbReference>
<organism evidence="11 12">
    <name type="scientific">Ruminococcus turbiniformis</name>
    <dbReference type="NCBI Taxonomy" id="2881258"/>
    <lineage>
        <taxon>Bacteria</taxon>
        <taxon>Bacillati</taxon>
        <taxon>Bacillota</taxon>
        <taxon>Clostridia</taxon>
        <taxon>Eubacteriales</taxon>
        <taxon>Oscillospiraceae</taxon>
        <taxon>Ruminococcus</taxon>
    </lineage>
</organism>
<dbReference type="SUPFAM" id="SSF52733">
    <property type="entry name" value="Nicotinate mononucleotide:5,6-dimethylbenzimidazole phosphoribosyltransferase (CobT)"/>
    <property type="match status" value="1"/>
</dbReference>
<accession>A0ABS8FZ82</accession>
<evidence type="ECO:0000256" key="6">
    <source>
        <dbReference type="ARBA" id="ARBA00022573"/>
    </source>
</evidence>
<comment type="similarity">
    <text evidence="3">Belongs to the CobT family.</text>
</comment>
<dbReference type="InterPro" id="IPR003200">
    <property type="entry name" value="Nict_dMeBzImd_PRibTrfase"/>
</dbReference>
<evidence type="ECO:0000256" key="7">
    <source>
        <dbReference type="ARBA" id="ARBA00022676"/>
    </source>
</evidence>
<dbReference type="PANTHER" id="PTHR43463:SF1">
    <property type="entry name" value="NICOTINATE-NUCLEOTIDE--DIMETHYLBENZIMIDAZOLE PHOSPHORIBOSYLTRANSFERASE"/>
    <property type="match status" value="1"/>
</dbReference>
<dbReference type="EMBL" id="JAJEQX010000019">
    <property type="protein sequence ID" value="MCC2254934.1"/>
    <property type="molecule type" value="Genomic_DNA"/>
</dbReference>
<dbReference type="CDD" id="cd02439">
    <property type="entry name" value="DMB-PRT_CobT"/>
    <property type="match status" value="1"/>
</dbReference>
<evidence type="ECO:0000256" key="2">
    <source>
        <dbReference type="ARBA" id="ARBA00005049"/>
    </source>
</evidence>
<dbReference type="InterPro" id="IPR036087">
    <property type="entry name" value="Nict_dMeBzImd_PRibTrfase_sf"/>
</dbReference>
<evidence type="ECO:0000256" key="3">
    <source>
        <dbReference type="ARBA" id="ARBA00007110"/>
    </source>
</evidence>
<comment type="function">
    <text evidence="1">Catalyzes the synthesis of alpha-ribazole-5'-phosphate from nicotinate mononucleotide (NAMN) and 5,6-dimethylbenzimidazole (DMB).</text>
</comment>
<gene>
    <name evidence="11" type="primary">cobT</name>
    <name evidence="11" type="ORF">LKD70_10975</name>
</gene>
<evidence type="ECO:0000256" key="9">
    <source>
        <dbReference type="ARBA" id="ARBA00047340"/>
    </source>
</evidence>
<evidence type="ECO:0000256" key="4">
    <source>
        <dbReference type="ARBA" id="ARBA00011991"/>
    </source>
</evidence>
<dbReference type="NCBIfam" id="TIGR03160">
    <property type="entry name" value="cobT_DBIPRT"/>
    <property type="match status" value="1"/>
</dbReference>
<evidence type="ECO:0000313" key="12">
    <source>
        <dbReference type="Proteomes" id="UP001198151"/>
    </source>
</evidence>
<dbReference type="EC" id="2.4.2.21" evidence="4 10"/>
<comment type="pathway">
    <text evidence="2">Nucleoside biosynthesis; alpha-ribazole biosynthesis; alpha-ribazole from 5,6-dimethylbenzimidazole: step 1/2.</text>
</comment>
<proteinExistence type="inferred from homology"/>
<evidence type="ECO:0000256" key="1">
    <source>
        <dbReference type="ARBA" id="ARBA00002197"/>
    </source>
</evidence>
<dbReference type="NCBIfam" id="NF000996">
    <property type="entry name" value="PRK00105.1"/>
    <property type="match status" value="1"/>
</dbReference>
<evidence type="ECO:0000256" key="8">
    <source>
        <dbReference type="ARBA" id="ARBA00022679"/>
    </source>
</evidence>
<protein>
    <recommendedName>
        <fullName evidence="5 10">Nicotinate-nucleotide--dimethylbenzimidazole phosphoribosyltransferase</fullName>
        <ecNumber evidence="4 10">2.4.2.21</ecNumber>
    </recommendedName>
</protein>
<keyword evidence="8 11" id="KW-0808">Transferase</keyword>
<sequence length="356" mass="37746">MSQEEELRELIKQIKPAGREAMERAKERWRTVAKPLHSLGKLEDAVIKIAGMRGSAEFSLEKKGLVIMCADNGVVAEGVTQTGQEVTAIVTENFTRRETSACLMAERAGVDLFPVDIGVARDVPGVTVPEYKVAYGTENMKNGPAMTREQAARAVLTGICIVRKLAAEGYGILATGEMGIGNTTTSSAAASVLLDRDPAEVTGRGAGLDSEGLARKISVIREAIGKNGPAREDVVDVLSKVGGLDIAGLTGVFLGGALCRIPVVIDGFISSVAALCAVRMAPDTLDYILPSHRSKEPAGEMVLKELGLSPYIDCGMNLGEGTGAVAVMPLLEMGLSVYQNMSTFEEISVEQYEELK</sequence>
<dbReference type="Proteomes" id="UP001198151">
    <property type="component" value="Unassembled WGS sequence"/>
</dbReference>
<name>A0ABS8FZ82_9FIRM</name>
<dbReference type="Pfam" id="PF02277">
    <property type="entry name" value="DBI_PRT"/>
    <property type="match status" value="1"/>
</dbReference>
<dbReference type="PANTHER" id="PTHR43463">
    <property type="entry name" value="NICOTINATE-NUCLEOTIDE--DIMETHYLBENZIMIDAZOLE PHOSPHORIBOSYLTRANSFERASE"/>
    <property type="match status" value="1"/>
</dbReference>
<dbReference type="InterPro" id="IPR023195">
    <property type="entry name" value="Nict_dMeBzImd_PRibTrfase_N"/>
</dbReference>
<keyword evidence="7 11" id="KW-0328">Glycosyltransferase</keyword>
<dbReference type="RefSeq" id="WP_227708075.1">
    <property type="nucleotide sequence ID" value="NZ_JAJEQX010000019.1"/>
</dbReference>
<evidence type="ECO:0000256" key="5">
    <source>
        <dbReference type="ARBA" id="ARBA00015486"/>
    </source>
</evidence>